<dbReference type="OrthoDB" id="7063135at2"/>
<feature type="coiled-coil region" evidence="3">
    <location>
        <begin position="351"/>
        <end position="378"/>
    </location>
</feature>
<dbReference type="Proteomes" id="UP000328092">
    <property type="component" value="Unassembled WGS sequence"/>
</dbReference>
<dbReference type="SUPFAM" id="SSF51283">
    <property type="entry name" value="dUTPase-like"/>
    <property type="match status" value="1"/>
</dbReference>
<accession>A0A508T8F5</accession>
<keyword evidence="4" id="KW-1133">Transmembrane helix</keyword>
<dbReference type="InterPro" id="IPR011962">
    <property type="entry name" value="dCTP_deaminase"/>
</dbReference>
<comment type="caution">
    <text evidence="5">The sequence shown here is derived from an EMBL/GenBank/DDBJ whole genome shotgun (WGS) entry which is preliminary data.</text>
</comment>
<dbReference type="EMBL" id="CAADFC020000009">
    <property type="protein sequence ID" value="VIO69338.1"/>
    <property type="molecule type" value="Genomic_DNA"/>
</dbReference>
<keyword evidence="2" id="KW-0546">Nucleotide metabolism</keyword>
<evidence type="ECO:0000256" key="4">
    <source>
        <dbReference type="SAM" id="Phobius"/>
    </source>
</evidence>
<evidence type="ECO:0000256" key="2">
    <source>
        <dbReference type="ARBA" id="ARBA00023080"/>
    </source>
</evidence>
<dbReference type="CDD" id="cd07557">
    <property type="entry name" value="trimeric_dUTPase"/>
    <property type="match status" value="1"/>
</dbReference>
<dbReference type="PANTHER" id="PTHR42680:SF3">
    <property type="entry name" value="DCTP DEAMINASE"/>
    <property type="match status" value="1"/>
</dbReference>
<reference evidence="5" key="1">
    <citation type="submission" date="2019-02" db="EMBL/GenBank/DDBJ databases">
        <authorList>
            <person name="Pothier F.J."/>
        </authorList>
    </citation>
    <scope>NUCLEOTIDE SEQUENCE</scope>
    <source>
        <strain evidence="5">CI-1B</strain>
    </source>
</reference>
<gene>
    <name evidence="5" type="primary">dcd_2</name>
    <name evidence="5" type="ORF">CI1B_26270</name>
</gene>
<dbReference type="PANTHER" id="PTHR42680">
    <property type="entry name" value="DCTP DEAMINASE"/>
    <property type="match status" value="1"/>
</dbReference>
<dbReference type="RefSeq" id="WP_139859464.1">
    <property type="nucleotide sequence ID" value="NZ_CAADFC020000009.1"/>
</dbReference>
<evidence type="ECO:0000313" key="6">
    <source>
        <dbReference type="Proteomes" id="UP000328092"/>
    </source>
</evidence>
<sequence length="387" mass="43593">MADLAKKRADELAEITKYPVLEVDPIQGSPGILLSDQITYFAQNHHMIEPFKKELLKPAGYELTVGEEYFMSGRYLPLESHITIQPFEVAVIKTGERVRLPRFMIARWNIRVKHAYAGLLWVGGPQVDPGYAGYLFCPIYNLSDKPVTLYKGQELALMDFSRTTHFDPGKPKDELVRYPQPPKRVILEEFEIIDFQSALFTRAGRKIEEFEESVKTLEGRFIQFTQISFAVFAMALTLLAIYSKAGANALDEYATLLGPITLGLAVAAFLMAYFAHLQFRLARLHLDRYPTVLAQTAREVRRFLRNYWYGSLAFCLGIALLAAVAVQWIVPPSFKTLDERVAKVTGVGKDVSDAISIAKSLEQRVTALEKENDVLKKQLGTVPAGRP</sequence>
<feature type="transmembrane region" description="Helical" evidence="4">
    <location>
        <begin position="221"/>
        <end position="242"/>
    </location>
</feature>
<keyword evidence="1 5" id="KW-0378">Hydrolase</keyword>
<keyword evidence="4" id="KW-0472">Membrane</keyword>
<dbReference type="Gene3D" id="2.70.40.10">
    <property type="match status" value="1"/>
</dbReference>
<keyword evidence="6" id="KW-1185">Reference proteome</keyword>
<organism evidence="5 6">
    <name type="scientific">Bradyrhizobium ivorense</name>
    <dbReference type="NCBI Taxonomy" id="2511166"/>
    <lineage>
        <taxon>Bacteria</taxon>
        <taxon>Pseudomonadati</taxon>
        <taxon>Pseudomonadota</taxon>
        <taxon>Alphaproteobacteria</taxon>
        <taxon>Hyphomicrobiales</taxon>
        <taxon>Nitrobacteraceae</taxon>
        <taxon>Bradyrhizobium</taxon>
    </lineage>
</organism>
<keyword evidence="4" id="KW-0812">Transmembrane</keyword>
<keyword evidence="3" id="KW-0175">Coiled coil</keyword>
<dbReference type="GO" id="GO:0008829">
    <property type="term" value="F:dCTP deaminase activity"/>
    <property type="evidence" value="ECO:0007669"/>
    <property type="project" value="UniProtKB-EC"/>
</dbReference>
<protein>
    <submittedName>
        <fullName evidence="5">Deoxycytidine triphosphate deaminase</fullName>
        <ecNumber evidence="5">3.5.4.13</ecNumber>
    </submittedName>
</protein>
<dbReference type="EC" id="3.5.4.13" evidence="5"/>
<evidence type="ECO:0000256" key="3">
    <source>
        <dbReference type="SAM" id="Coils"/>
    </source>
</evidence>
<feature type="transmembrane region" description="Helical" evidence="4">
    <location>
        <begin position="254"/>
        <end position="275"/>
    </location>
</feature>
<dbReference type="InterPro" id="IPR036157">
    <property type="entry name" value="dUTPase-like_sf"/>
</dbReference>
<dbReference type="Pfam" id="PF22769">
    <property type="entry name" value="DCD"/>
    <property type="match status" value="1"/>
</dbReference>
<dbReference type="AlphaFoldDB" id="A0A508T8F5"/>
<dbReference type="InterPro" id="IPR033704">
    <property type="entry name" value="dUTPase_trimeric"/>
</dbReference>
<feature type="transmembrane region" description="Helical" evidence="4">
    <location>
        <begin position="307"/>
        <end position="330"/>
    </location>
</feature>
<evidence type="ECO:0000313" key="5">
    <source>
        <dbReference type="EMBL" id="VIO69338.1"/>
    </source>
</evidence>
<evidence type="ECO:0000256" key="1">
    <source>
        <dbReference type="ARBA" id="ARBA00022801"/>
    </source>
</evidence>
<proteinExistence type="predicted"/>
<dbReference type="GO" id="GO:0006229">
    <property type="term" value="P:dUTP biosynthetic process"/>
    <property type="evidence" value="ECO:0007669"/>
    <property type="project" value="InterPro"/>
</dbReference>
<name>A0A508T8F5_9BRAD</name>